<evidence type="ECO:0000313" key="1">
    <source>
        <dbReference type="EMBL" id="CAJ2653523.1"/>
    </source>
</evidence>
<name>A0ACB0KCN1_TRIPR</name>
<comment type="caution">
    <text evidence="1">The sequence shown here is derived from an EMBL/GenBank/DDBJ whole genome shotgun (WGS) entry which is preliminary data.</text>
</comment>
<reference evidence="1" key="1">
    <citation type="submission" date="2023-10" db="EMBL/GenBank/DDBJ databases">
        <authorList>
            <person name="Rodriguez Cubillos JULIANA M."/>
            <person name="De Vega J."/>
        </authorList>
    </citation>
    <scope>NUCLEOTIDE SEQUENCE</scope>
</reference>
<accession>A0ACB0KCN1</accession>
<sequence length="68" mass="7997">MDFVKIQFLLFHDVFFFFVTLLVRGNVLKTTRIDLICGGEFITTAYMGKPGIFHFHFFFSSFCDFVNI</sequence>
<keyword evidence="2" id="KW-1185">Reference proteome</keyword>
<organism evidence="1 2">
    <name type="scientific">Trifolium pratense</name>
    <name type="common">Red clover</name>
    <dbReference type="NCBI Taxonomy" id="57577"/>
    <lineage>
        <taxon>Eukaryota</taxon>
        <taxon>Viridiplantae</taxon>
        <taxon>Streptophyta</taxon>
        <taxon>Embryophyta</taxon>
        <taxon>Tracheophyta</taxon>
        <taxon>Spermatophyta</taxon>
        <taxon>Magnoliopsida</taxon>
        <taxon>eudicotyledons</taxon>
        <taxon>Gunneridae</taxon>
        <taxon>Pentapetalae</taxon>
        <taxon>rosids</taxon>
        <taxon>fabids</taxon>
        <taxon>Fabales</taxon>
        <taxon>Fabaceae</taxon>
        <taxon>Papilionoideae</taxon>
        <taxon>50 kb inversion clade</taxon>
        <taxon>NPAAA clade</taxon>
        <taxon>Hologalegina</taxon>
        <taxon>IRL clade</taxon>
        <taxon>Trifolieae</taxon>
        <taxon>Trifolium</taxon>
    </lineage>
</organism>
<protein>
    <submittedName>
        <fullName evidence="1">Uncharacterized protein</fullName>
    </submittedName>
</protein>
<dbReference type="EMBL" id="CASHSV030000206">
    <property type="protein sequence ID" value="CAJ2653523.1"/>
    <property type="molecule type" value="Genomic_DNA"/>
</dbReference>
<dbReference type="Proteomes" id="UP001177021">
    <property type="component" value="Unassembled WGS sequence"/>
</dbReference>
<evidence type="ECO:0000313" key="2">
    <source>
        <dbReference type="Proteomes" id="UP001177021"/>
    </source>
</evidence>
<proteinExistence type="predicted"/>
<gene>
    <name evidence="1" type="ORF">MILVUS5_LOCUS20861</name>
</gene>